<dbReference type="GO" id="GO:0000435">
    <property type="term" value="P:positive regulation of transcription from RNA polymerase II promoter by galactose"/>
    <property type="evidence" value="ECO:0007669"/>
    <property type="project" value="TreeGrafter"/>
</dbReference>
<evidence type="ECO:0000313" key="6">
    <source>
        <dbReference type="EMBL" id="KAJ5547181.1"/>
    </source>
</evidence>
<evidence type="ECO:0000313" key="7">
    <source>
        <dbReference type="Proteomes" id="UP001220324"/>
    </source>
</evidence>
<protein>
    <recommendedName>
        <fullName evidence="5">Zn(2)-C6 fungal-type domain-containing protein</fullName>
    </recommendedName>
</protein>
<evidence type="ECO:0000256" key="4">
    <source>
        <dbReference type="ARBA" id="ARBA00023242"/>
    </source>
</evidence>
<dbReference type="CDD" id="cd00067">
    <property type="entry name" value="GAL4"/>
    <property type="match status" value="1"/>
</dbReference>
<dbReference type="CDD" id="cd12148">
    <property type="entry name" value="fungal_TF_MHR"/>
    <property type="match status" value="1"/>
</dbReference>
<organism evidence="6 7">
    <name type="scientific">Penicillium frequentans</name>
    <dbReference type="NCBI Taxonomy" id="3151616"/>
    <lineage>
        <taxon>Eukaryota</taxon>
        <taxon>Fungi</taxon>
        <taxon>Dikarya</taxon>
        <taxon>Ascomycota</taxon>
        <taxon>Pezizomycotina</taxon>
        <taxon>Eurotiomycetes</taxon>
        <taxon>Eurotiomycetidae</taxon>
        <taxon>Eurotiales</taxon>
        <taxon>Aspergillaceae</taxon>
        <taxon>Penicillium</taxon>
    </lineage>
</organism>
<dbReference type="GO" id="GO:0000978">
    <property type="term" value="F:RNA polymerase II cis-regulatory region sequence-specific DNA binding"/>
    <property type="evidence" value="ECO:0007669"/>
    <property type="project" value="TreeGrafter"/>
</dbReference>
<keyword evidence="1" id="KW-0805">Transcription regulation</keyword>
<dbReference type="GO" id="GO:0000981">
    <property type="term" value="F:DNA-binding transcription factor activity, RNA polymerase II-specific"/>
    <property type="evidence" value="ECO:0007669"/>
    <property type="project" value="InterPro"/>
</dbReference>
<evidence type="ECO:0000259" key="5">
    <source>
        <dbReference type="SMART" id="SM00066"/>
    </source>
</evidence>
<dbReference type="GO" id="GO:0005634">
    <property type="term" value="C:nucleus"/>
    <property type="evidence" value="ECO:0007669"/>
    <property type="project" value="TreeGrafter"/>
</dbReference>
<dbReference type="Pfam" id="PF00172">
    <property type="entry name" value="Zn_clus"/>
    <property type="match status" value="1"/>
</dbReference>
<dbReference type="InterPro" id="IPR051127">
    <property type="entry name" value="Fungal_SecMet_Regulators"/>
</dbReference>
<dbReference type="AlphaFoldDB" id="A0AAD6D3A3"/>
<dbReference type="Gene3D" id="4.10.240.10">
    <property type="entry name" value="Zn(2)-C6 fungal-type DNA-binding domain"/>
    <property type="match status" value="1"/>
</dbReference>
<dbReference type="EMBL" id="JAQIZZ010000003">
    <property type="protein sequence ID" value="KAJ5547181.1"/>
    <property type="molecule type" value="Genomic_DNA"/>
</dbReference>
<accession>A0AAD6D3A3</accession>
<feature type="domain" description="Zn(2)-C6 fungal-type" evidence="5">
    <location>
        <begin position="15"/>
        <end position="59"/>
    </location>
</feature>
<dbReference type="InterPro" id="IPR036864">
    <property type="entry name" value="Zn2-C6_fun-type_DNA-bd_sf"/>
</dbReference>
<dbReference type="SUPFAM" id="SSF57701">
    <property type="entry name" value="Zn2/Cys6 DNA-binding domain"/>
    <property type="match status" value="1"/>
</dbReference>
<proteinExistence type="predicted"/>
<evidence type="ECO:0000256" key="1">
    <source>
        <dbReference type="ARBA" id="ARBA00023015"/>
    </source>
</evidence>
<comment type="caution">
    <text evidence="6">The sequence shown here is derived from an EMBL/GenBank/DDBJ whole genome shotgun (WGS) entry which is preliminary data.</text>
</comment>
<evidence type="ECO:0000256" key="2">
    <source>
        <dbReference type="ARBA" id="ARBA00023125"/>
    </source>
</evidence>
<dbReference type="SMART" id="SM00066">
    <property type="entry name" value="GAL4"/>
    <property type="match status" value="1"/>
</dbReference>
<name>A0AAD6D3A3_9EURO</name>
<dbReference type="PANTHER" id="PTHR47424:SF15">
    <property type="entry name" value="ZN(II)2CYS6 TRANSCRIPTION FACTOR (EUROFUNG)"/>
    <property type="match status" value="1"/>
</dbReference>
<dbReference type="InterPro" id="IPR001138">
    <property type="entry name" value="Zn2Cys6_DnaBD"/>
</dbReference>
<dbReference type="GO" id="GO:0008270">
    <property type="term" value="F:zinc ion binding"/>
    <property type="evidence" value="ECO:0007669"/>
    <property type="project" value="InterPro"/>
</dbReference>
<reference evidence="6 7" key="1">
    <citation type="journal article" date="2023" name="IMA Fungus">
        <title>Comparative genomic study of the Penicillium genus elucidates a diverse pangenome and 15 lateral gene transfer events.</title>
        <authorList>
            <person name="Petersen C."/>
            <person name="Sorensen T."/>
            <person name="Nielsen M.R."/>
            <person name="Sondergaard T.E."/>
            <person name="Sorensen J.L."/>
            <person name="Fitzpatrick D.A."/>
            <person name="Frisvad J.C."/>
            <person name="Nielsen K.L."/>
        </authorList>
    </citation>
    <scope>NUCLEOTIDE SEQUENCE [LARGE SCALE GENOMIC DNA]</scope>
    <source>
        <strain evidence="6 7">IBT 35679</strain>
    </source>
</reference>
<dbReference type="PANTHER" id="PTHR47424">
    <property type="entry name" value="REGULATORY PROTEIN GAL4"/>
    <property type="match status" value="1"/>
</dbReference>
<evidence type="ECO:0000256" key="3">
    <source>
        <dbReference type="ARBA" id="ARBA00023163"/>
    </source>
</evidence>
<gene>
    <name evidence="6" type="ORF">N7494_004766</name>
</gene>
<sequence length="272" mass="30040">MDPAIESQGPTPKRLRAARACEMCRLKKNKCDEMSPCTHCKHSDAGSGTTPPNIVGQRGDALLQQEPCQADCMQITLDTRPITGSRAARELVTVNRHTRSFEFYGSSSSVAMLVRMGDTGDPRSEVQCENEELLVSALHNPAFSPEPTEALVPAAETGTSAQSVSVSNCRLFVDSFFATLHYIHPILDKSAFLARCELLWTCNTFSLSQSFVALYYSILSLGALLKPKEEELIGGIGNMQQSRKFFEEARRRSNPCMVMDLELVQCNFFLAC</sequence>
<keyword evidence="2" id="KW-0238">DNA-binding</keyword>
<keyword evidence="3" id="KW-0804">Transcription</keyword>
<dbReference type="Proteomes" id="UP001220324">
    <property type="component" value="Unassembled WGS sequence"/>
</dbReference>
<keyword evidence="7" id="KW-1185">Reference proteome</keyword>
<keyword evidence="4" id="KW-0539">Nucleus</keyword>